<reference evidence="3" key="1">
    <citation type="submission" date="2016-11" db="EMBL/GenBank/DDBJ databases">
        <authorList>
            <person name="Varghese N."/>
            <person name="Submissions S."/>
        </authorList>
    </citation>
    <scope>NUCLEOTIDE SEQUENCE [LARGE SCALE GENOMIC DNA]</scope>
    <source>
        <strain evidence="3">DSM 6637</strain>
    </source>
</reference>
<feature type="signal peptide" evidence="1">
    <location>
        <begin position="1"/>
        <end position="18"/>
    </location>
</feature>
<protein>
    <submittedName>
        <fullName evidence="2">SH3 domain-containing protein</fullName>
    </submittedName>
</protein>
<sequence>MRLVALILSLFAALPAGAQTMLPTLFDVTGVAANDRLNVRAMPDASSSILSELAPDAKGVEVVAVRSGWGLVNTHERSGWVNMRYLKERADVWQAGQVPATLNCLGTEPFWSLRQVGGNLVHETPEASRLLQRRAVVDNPSQHSPARSIVAGDEGGRLTVVLHPAPYPAQCSDGMSDRAFGLSATLLFEGAGQASRMENGCCRLTQ</sequence>
<keyword evidence="3" id="KW-1185">Reference proteome</keyword>
<keyword evidence="1" id="KW-0732">Signal</keyword>
<dbReference type="EMBL" id="FRCK01000004">
    <property type="protein sequence ID" value="SHM13795.1"/>
    <property type="molecule type" value="Genomic_DNA"/>
</dbReference>
<evidence type="ECO:0000256" key="1">
    <source>
        <dbReference type="SAM" id="SignalP"/>
    </source>
</evidence>
<gene>
    <name evidence="2" type="ORF">SAMN05444389_10438</name>
</gene>
<name>A0A1M7GCE6_9RHOB</name>
<accession>A0A1M7GCE6</accession>
<proteinExistence type="predicted"/>
<dbReference type="AlphaFoldDB" id="A0A1M7GCE6"/>
<organism evidence="2 3">
    <name type="scientific">Paracoccus solventivorans</name>
    <dbReference type="NCBI Taxonomy" id="53463"/>
    <lineage>
        <taxon>Bacteria</taxon>
        <taxon>Pseudomonadati</taxon>
        <taxon>Pseudomonadota</taxon>
        <taxon>Alphaproteobacteria</taxon>
        <taxon>Rhodobacterales</taxon>
        <taxon>Paracoccaceae</taxon>
        <taxon>Paracoccus</taxon>
    </lineage>
</organism>
<feature type="chain" id="PRO_5012297079" evidence="1">
    <location>
        <begin position="19"/>
        <end position="206"/>
    </location>
</feature>
<dbReference type="STRING" id="53463.SAMN05444389_10438"/>
<dbReference type="Gene3D" id="2.30.30.40">
    <property type="entry name" value="SH3 Domains"/>
    <property type="match status" value="1"/>
</dbReference>
<dbReference type="RefSeq" id="WP_073064945.1">
    <property type="nucleotide sequence ID" value="NZ_FRCK01000004.1"/>
</dbReference>
<evidence type="ECO:0000313" key="3">
    <source>
        <dbReference type="Proteomes" id="UP000184444"/>
    </source>
</evidence>
<dbReference type="OrthoDB" id="5489750at2"/>
<dbReference type="Proteomes" id="UP000184444">
    <property type="component" value="Unassembled WGS sequence"/>
</dbReference>
<evidence type="ECO:0000313" key="2">
    <source>
        <dbReference type="EMBL" id="SHM13795.1"/>
    </source>
</evidence>